<gene>
    <name evidence="3" type="ORF">METZ01_LOCUS365598</name>
</gene>
<feature type="non-terminal residue" evidence="3">
    <location>
        <position position="127"/>
    </location>
</feature>
<keyword evidence="2" id="KW-0472">Membrane</keyword>
<evidence type="ECO:0000256" key="1">
    <source>
        <dbReference type="SAM" id="MobiDB-lite"/>
    </source>
</evidence>
<evidence type="ECO:0000256" key="2">
    <source>
        <dbReference type="SAM" id="Phobius"/>
    </source>
</evidence>
<sequence length="127" mass="13833">MAEEKFPDIPEPPEEPPEPLESSSLLADRSNLRIGLWWIAGLVSLVTIIILITSQCGIERLNLPGPTTADPADLPAADQDTELELRKDQLWYKLGADKPFSGAAVSLHPNGKMKSRTKIKEGAAYGL</sequence>
<feature type="region of interest" description="Disordered" evidence="1">
    <location>
        <begin position="1"/>
        <end position="24"/>
    </location>
</feature>
<accession>A0A382SS36</accession>
<evidence type="ECO:0000313" key="3">
    <source>
        <dbReference type="EMBL" id="SVD12744.1"/>
    </source>
</evidence>
<organism evidence="3">
    <name type="scientific">marine metagenome</name>
    <dbReference type="NCBI Taxonomy" id="408172"/>
    <lineage>
        <taxon>unclassified sequences</taxon>
        <taxon>metagenomes</taxon>
        <taxon>ecological metagenomes</taxon>
    </lineage>
</organism>
<keyword evidence="2" id="KW-0812">Transmembrane</keyword>
<protein>
    <submittedName>
        <fullName evidence="3">Uncharacterized protein</fullName>
    </submittedName>
</protein>
<name>A0A382SS36_9ZZZZ</name>
<keyword evidence="2" id="KW-1133">Transmembrane helix</keyword>
<reference evidence="3" key="1">
    <citation type="submission" date="2018-05" db="EMBL/GenBank/DDBJ databases">
        <authorList>
            <person name="Lanie J.A."/>
            <person name="Ng W.-L."/>
            <person name="Kazmierczak K.M."/>
            <person name="Andrzejewski T.M."/>
            <person name="Davidsen T.M."/>
            <person name="Wayne K.J."/>
            <person name="Tettelin H."/>
            <person name="Glass J.I."/>
            <person name="Rusch D."/>
            <person name="Podicherti R."/>
            <person name="Tsui H.-C.T."/>
            <person name="Winkler M.E."/>
        </authorList>
    </citation>
    <scope>NUCLEOTIDE SEQUENCE</scope>
</reference>
<dbReference type="EMBL" id="UINC01131189">
    <property type="protein sequence ID" value="SVD12744.1"/>
    <property type="molecule type" value="Genomic_DNA"/>
</dbReference>
<proteinExistence type="predicted"/>
<feature type="transmembrane region" description="Helical" evidence="2">
    <location>
        <begin position="34"/>
        <end position="53"/>
    </location>
</feature>
<dbReference type="AlphaFoldDB" id="A0A382SS36"/>